<feature type="transmembrane region" description="Helical" evidence="8">
    <location>
        <begin position="54"/>
        <end position="71"/>
    </location>
</feature>
<keyword evidence="6 8" id="KW-1133">Transmembrane helix</keyword>
<dbReference type="InterPro" id="IPR037294">
    <property type="entry name" value="ABC_BtuC-like"/>
</dbReference>
<sequence length="331" mass="32955">MSQRLVITAAMLVLLLAFVFVSLGAGPAGNLFLSEDGMSEGAQLIFWELRVPRTLLAVLAGGVLGLAGAALQGLLRNPLADPGLLGISGAGALGGVGALYFGIASASVVAMPVAGLAAASLAIIGLLLLSGRRPPPATLILAGLAINALVGALTWLALALAPSPFAAAEALTWLMGTLDAASLQDVWLVAPFAVVSALFLLPLSRGLDALALGDETATTLGARPERVRLLVVAGVAAGTGAVGAVIGALAFVGLVVPHALRPLVGVRPGALLLPSMIGGAILTLAADLVLRVGLADVRLQLGVLTSLLGAPVFLWLVMRVRFAAGGGGQGI</sequence>
<keyword evidence="5 8" id="KW-0812">Transmembrane</keyword>
<dbReference type="GO" id="GO:0005886">
    <property type="term" value="C:plasma membrane"/>
    <property type="evidence" value="ECO:0007669"/>
    <property type="project" value="UniProtKB-SubCell"/>
</dbReference>
<dbReference type="Proteomes" id="UP000032160">
    <property type="component" value="Chromosome I"/>
</dbReference>
<proteinExistence type="inferred from homology"/>
<dbReference type="KEGG" id="pect:BN1012_Phect397"/>
<dbReference type="STRING" id="1458461.BN1012_Phect397"/>
<keyword evidence="7 8" id="KW-0472">Membrane</keyword>
<dbReference type="EMBL" id="HG966617">
    <property type="protein sequence ID" value="CDO58611.1"/>
    <property type="molecule type" value="Genomic_DNA"/>
</dbReference>
<feature type="transmembrane region" description="Helical" evidence="8">
    <location>
        <begin position="268"/>
        <end position="290"/>
    </location>
</feature>
<feature type="transmembrane region" description="Helical" evidence="8">
    <location>
        <begin position="141"/>
        <end position="166"/>
    </location>
</feature>
<evidence type="ECO:0000313" key="10">
    <source>
        <dbReference type="Proteomes" id="UP000032160"/>
    </source>
</evidence>
<feature type="transmembrane region" description="Helical" evidence="8">
    <location>
        <begin position="229"/>
        <end position="256"/>
    </location>
</feature>
<reference evidence="9 10" key="1">
    <citation type="journal article" date="2014" name="Front. Genet.">
        <title>Genome and metabolic network of "Candidatus Phaeomarinobacter ectocarpi" Ec32, a new candidate genus of Alphaproteobacteria frequently associated with brown algae.</title>
        <authorList>
            <person name="Dittami S.M."/>
            <person name="Barbeyron T."/>
            <person name="Boyen C."/>
            <person name="Cambefort J."/>
            <person name="Collet G."/>
            <person name="Delage L."/>
            <person name="Gobet A."/>
            <person name="Groisillier A."/>
            <person name="Leblanc C."/>
            <person name="Michel G."/>
            <person name="Scornet D."/>
            <person name="Siegel A."/>
            <person name="Tapia J.E."/>
            <person name="Tonon T."/>
        </authorList>
    </citation>
    <scope>NUCLEOTIDE SEQUENCE [LARGE SCALE GENOMIC DNA]</scope>
    <source>
        <strain evidence="9 10">Ec32</strain>
    </source>
</reference>
<evidence type="ECO:0000256" key="2">
    <source>
        <dbReference type="ARBA" id="ARBA00007935"/>
    </source>
</evidence>
<dbReference type="SUPFAM" id="SSF81345">
    <property type="entry name" value="ABC transporter involved in vitamin B12 uptake, BtuC"/>
    <property type="match status" value="1"/>
</dbReference>
<evidence type="ECO:0000256" key="1">
    <source>
        <dbReference type="ARBA" id="ARBA00004651"/>
    </source>
</evidence>
<evidence type="ECO:0000256" key="4">
    <source>
        <dbReference type="ARBA" id="ARBA00022475"/>
    </source>
</evidence>
<evidence type="ECO:0000256" key="5">
    <source>
        <dbReference type="ARBA" id="ARBA00022692"/>
    </source>
</evidence>
<keyword evidence="4" id="KW-1003">Cell membrane</keyword>
<gene>
    <name evidence="9" type="ORF">BN1012_Phect397</name>
</gene>
<keyword evidence="3" id="KW-0813">Transport</keyword>
<dbReference type="HOGENOM" id="CLU_013016_0_3_5"/>
<dbReference type="Gene3D" id="1.10.3470.10">
    <property type="entry name" value="ABC transporter involved in vitamin B12 uptake, BtuC"/>
    <property type="match status" value="1"/>
</dbReference>
<dbReference type="PANTHER" id="PTHR30472">
    <property type="entry name" value="FERRIC ENTEROBACTIN TRANSPORT SYSTEM PERMEASE PROTEIN"/>
    <property type="match status" value="1"/>
</dbReference>
<evidence type="ECO:0000256" key="6">
    <source>
        <dbReference type="ARBA" id="ARBA00022989"/>
    </source>
</evidence>
<accession>X5MLQ3</accession>
<dbReference type="InterPro" id="IPR000522">
    <property type="entry name" value="ABC_transptr_permease_BtuC"/>
</dbReference>
<protein>
    <submittedName>
        <fullName evidence="9">Vitamin B12 ABC transporter, permease component BtuC</fullName>
    </submittedName>
</protein>
<dbReference type="GO" id="GO:0022857">
    <property type="term" value="F:transmembrane transporter activity"/>
    <property type="evidence" value="ECO:0007669"/>
    <property type="project" value="InterPro"/>
</dbReference>
<feature type="transmembrane region" description="Helical" evidence="8">
    <location>
        <begin position="83"/>
        <end position="103"/>
    </location>
</feature>
<feature type="transmembrane region" description="Helical" evidence="8">
    <location>
        <begin position="297"/>
        <end position="318"/>
    </location>
</feature>
<evidence type="ECO:0000256" key="3">
    <source>
        <dbReference type="ARBA" id="ARBA00022448"/>
    </source>
</evidence>
<dbReference type="AlphaFoldDB" id="X5MLQ3"/>
<dbReference type="PANTHER" id="PTHR30472:SF25">
    <property type="entry name" value="ABC TRANSPORTER PERMEASE PROTEIN MJ0876-RELATED"/>
    <property type="match status" value="1"/>
</dbReference>
<keyword evidence="10" id="KW-1185">Reference proteome</keyword>
<evidence type="ECO:0000256" key="7">
    <source>
        <dbReference type="ARBA" id="ARBA00023136"/>
    </source>
</evidence>
<dbReference type="CDD" id="cd06550">
    <property type="entry name" value="TM_ABC_iron-siderophores_like"/>
    <property type="match status" value="1"/>
</dbReference>
<name>X5MLQ3_9HYPH</name>
<dbReference type="RefSeq" id="WP_043949514.1">
    <property type="nucleotide sequence ID" value="NZ_HG966617.1"/>
</dbReference>
<organism evidence="9 10">
    <name type="scientific">Candidatus Phaeomarinibacter ectocarpi</name>
    <dbReference type="NCBI Taxonomy" id="1458461"/>
    <lineage>
        <taxon>Bacteria</taxon>
        <taxon>Pseudomonadati</taxon>
        <taxon>Pseudomonadota</taxon>
        <taxon>Alphaproteobacteria</taxon>
        <taxon>Hyphomicrobiales</taxon>
        <taxon>Parvibaculaceae</taxon>
        <taxon>Candidatus Phaeomarinibacter</taxon>
    </lineage>
</organism>
<dbReference type="Pfam" id="PF01032">
    <property type="entry name" value="FecCD"/>
    <property type="match status" value="1"/>
</dbReference>
<dbReference type="PATRIC" id="fig|1458461.3.peg.396"/>
<feature type="transmembrane region" description="Helical" evidence="8">
    <location>
        <begin position="109"/>
        <end position="129"/>
    </location>
</feature>
<evidence type="ECO:0000256" key="8">
    <source>
        <dbReference type="SAM" id="Phobius"/>
    </source>
</evidence>
<comment type="subcellular location">
    <subcellularLocation>
        <location evidence="1">Cell membrane</location>
        <topology evidence="1">Multi-pass membrane protein</topology>
    </subcellularLocation>
</comment>
<dbReference type="OrthoDB" id="9811975at2"/>
<feature type="transmembrane region" description="Helical" evidence="8">
    <location>
        <begin position="186"/>
        <end position="203"/>
    </location>
</feature>
<comment type="similarity">
    <text evidence="2">Belongs to the binding-protein-dependent transport system permease family. FecCD subfamily.</text>
</comment>
<evidence type="ECO:0000313" key="9">
    <source>
        <dbReference type="EMBL" id="CDO58611.1"/>
    </source>
</evidence>